<evidence type="ECO:0000313" key="2">
    <source>
        <dbReference type="EMBL" id="KAF9516465.1"/>
    </source>
</evidence>
<accession>A0A9P6B3U8</accession>
<comment type="caution">
    <text evidence="2">The sequence shown here is derived from an EMBL/GenBank/DDBJ whole genome shotgun (WGS) entry which is preliminary data.</text>
</comment>
<keyword evidence="1" id="KW-0175">Coiled coil</keyword>
<gene>
    <name evidence="2" type="ORF">BS47DRAFT_1360303</name>
</gene>
<keyword evidence="3" id="KW-1185">Reference proteome</keyword>
<protein>
    <submittedName>
        <fullName evidence="2">Uncharacterized protein</fullName>
    </submittedName>
</protein>
<name>A0A9P6B3U8_9AGAM</name>
<dbReference type="AlphaFoldDB" id="A0A9P6B3U8"/>
<proteinExistence type="predicted"/>
<evidence type="ECO:0000256" key="1">
    <source>
        <dbReference type="SAM" id="Coils"/>
    </source>
</evidence>
<dbReference type="EMBL" id="MU128939">
    <property type="protein sequence ID" value="KAF9516465.1"/>
    <property type="molecule type" value="Genomic_DNA"/>
</dbReference>
<organism evidence="2 3">
    <name type="scientific">Hydnum rufescens UP504</name>
    <dbReference type="NCBI Taxonomy" id="1448309"/>
    <lineage>
        <taxon>Eukaryota</taxon>
        <taxon>Fungi</taxon>
        <taxon>Dikarya</taxon>
        <taxon>Basidiomycota</taxon>
        <taxon>Agaricomycotina</taxon>
        <taxon>Agaricomycetes</taxon>
        <taxon>Cantharellales</taxon>
        <taxon>Hydnaceae</taxon>
        <taxon>Hydnum</taxon>
    </lineage>
</organism>
<feature type="coiled-coil region" evidence="1">
    <location>
        <begin position="91"/>
        <end position="125"/>
    </location>
</feature>
<reference evidence="2" key="1">
    <citation type="journal article" date="2020" name="Nat. Commun.">
        <title>Large-scale genome sequencing of mycorrhizal fungi provides insights into the early evolution of symbiotic traits.</title>
        <authorList>
            <person name="Miyauchi S."/>
            <person name="Kiss E."/>
            <person name="Kuo A."/>
            <person name="Drula E."/>
            <person name="Kohler A."/>
            <person name="Sanchez-Garcia M."/>
            <person name="Morin E."/>
            <person name="Andreopoulos B."/>
            <person name="Barry K.W."/>
            <person name="Bonito G."/>
            <person name="Buee M."/>
            <person name="Carver A."/>
            <person name="Chen C."/>
            <person name="Cichocki N."/>
            <person name="Clum A."/>
            <person name="Culley D."/>
            <person name="Crous P.W."/>
            <person name="Fauchery L."/>
            <person name="Girlanda M."/>
            <person name="Hayes R.D."/>
            <person name="Keri Z."/>
            <person name="LaButti K."/>
            <person name="Lipzen A."/>
            <person name="Lombard V."/>
            <person name="Magnuson J."/>
            <person name="Maillard F."/>
            <person name="Murat C."/>
            <person name="Nolan M."/>
            <person name="Ohm R.A."/>
            <person name="Pangilinan J."/>
            <person name="Pereira M.F."/>
            <person name="Perotto S."/>
            <person name="Peter M."/>
            <person name="Pfister S."/>
            <person name="Riley R."/>
            <person name="Sitrit Y."/>
            <person name="Stielow J.B."/>
            <person name="Szollosi G."/>
            <person name="Zifcakova L."/>
            <person name="Stursova M."/>
            <person name="Spatafora J.W."/>
            <person name="Tedersoo L."/>
            <person name="Vaario L.M."/>
            <person name="Yamada A."/>
            <person name="Yan M."/>
            <person name="Wang P."/>
            <person name="Xu J."/>
            <person name="Bruns T."/>
            <person name="Baldrian P."/>
            <person name="Vilgalys R."/>
            <person name="Dunand C."/>
            <person name="Henrissat B."/>
            <person name="Grigoriev I.V."/>
            <person name="Hibbett D."/>
            <person name="Nagy L.G."/>
            <person name="Martin F.M."/>
        </authorList>
    </citation>
    <scope>NUCLEOTIDE SEQUENCE</scope>
    <source>
        <strain evidence="2">UP504</strain>
    </source>
</reference>
<evidence type="ECO:0000313" key="3">
    <source>
        <dbReference type="Proteomes" id="UP000886523"/>
    </source>
</evidence>
<dbReference type="Proteomes" id="UP000886523">
    <property type="component" value="Unassembled WGS sequence"/>
</dbReference>
<sequence>MAVFFVTVLETWQHYIDILGLSPKTLAEDFGDVPMWSGNNRSIDQDQPNLHLTTPKTPTRVSQITSTPLTPTRHPATQSLNLQLALNEAEREASESALREAIDNNNRLMQENIELKQTVEALNRRIERIPDVAKAAIIEFLSMEI</sequence>